<feature type="transmembrane region" description="Helical" evidence="1">
    <location>
        <begin position="35"/>
        <end position="53"/>
    </location>
</feature>
<dbReference type="EMBL" id="CP000527">
    <property type="protein sequence ID" value="ABM29019.1"/>
    <property type="molecule type" value="Genomic_DNA"/>
</dbReference>
<accession>A0A0H3A9W5</accession>
<dbReference type="HOGENOM" id="CLU_2568333_0_0_7"/>
<gene>
    <name evidence="2" type="ordered locus">Dvul_2003</name>
</gene>
<dbReference type="KEGG" id="dvl:Dvul_2003"/>
<dbReference type="Proteomes" id="UP000009173">
    <property type="component" value="Chromosome"/>
</dbReference>
<evidence type="ECO:0000313" key="3">
    <source>
        <dbReference type="Proteomes" id="UP000009173"/>
    </source>
</evidence>
<keyword evidence="1" id="KW-0812">Transmembrane</keyword>
<proteinExistence type="predicted"/>
<name>A0A0H3A9W5_NITV4</name>
<keyword evidence="1" id="KW-0472">Membrane</keyword>
<dbReference type="AlphaFoldDB" id="A0A0H3A9W5"/>
<sequence length="81" mass="9007">MELDFTQKGYWIMSAIWFGAGCMGGVLAARQKRNVLLWFTLCLAAPVALFFLAGDHARLEAAKDKAEADTREARENGTDNR</sequence>
<organism evidence="2 3">
    <name type="scientific">Nitratidesulfovibrio vulgaris (strain DP4)</name>
    <name type="common">Desulfovibrio vulgaris</name>
    <dbReference type="NCBI Taxonomy" id="391774"/>
    <lineage>
        <taxon>Bacteria</taxon>
        <taxon>Pseudomonadati</taxon>
        <taxon>Thermodesulfobacteriota</taxon>
        <taxon>Desulfovibrionia</taxon>
        <taxon>Desulfovibrionales</taxon>
        <taxon>Desulfovibrionaceae</taxon>
        <taxon>Nitratidesulfovibrio</taxon>
    </lineage>
</organism>
<evidence type="ECO:0000313" key="2">
    <source>
        <dbReference type="EMBL" id="ABM29019.1"/>
    </source>
</evidence>
<dbReference type="RefSeq" id="WP_011792600.1">
    <property type="nucleotide sequence ID" value="NC_008751.1"/>
</dbReference>
<feature type="transmembrane region" description="Helical" evidence="1">
    <location>
        <begin position="9"/>
        <end position="29"/>
    </location>
</feature>
<keyword evidence="1" id="KW-1133">Transmembrane helix</keyword>
<reference evidence="3" key="1">
    <citation type="journal article" date="2009" name="Environ. Microbiol.">
        <title>Contribution of mobile genetic elements to Desulfovibrio vulgaris genome plasticity.</title>
        <authorList>
            <person name="Walker C.B."/>
            <person name="Stolyar S."/>
            <person name="Chivian D."/>
            <person name="Pinel N."/>
            <person name="Gabster J.A."/>
            <person name="Dehal P.S."/>
            <person name="He Z."/>
            <person name="Yang Z.K."/>
            <person name="Yen H.C."/>
            <person name="Zhou J."/>
            <person name="Wall J.D."/>
            <person name="Hazen T.C."/>
            <person name="Arkin A.P."/>
            <person name="Stahl D.A."/>
        </authorList>
    </citation>
    <scope>NUCLEOTIDE SEQUENCE [LARGE SCALE GENOMIC DNA]</scope>
    <source>
        <strain evidence="3">DP4</strain>
    </source>
</reference>
<protein>
    <submittedName>
        <fullName evidence="2">Uncharacterized protein</fullName>
    </submittedName>
</protein>
<evidence type="ECO:0000256" key="1">
    <source>
        <dbReference type="SAM" id="Phobius"/>
    </source>
</evidence>